<accession>A0ABY5E0M9</accession>
<name>A0ABY5E0M9_9BACT</name>
<evidence type="ECO:0000313" key="1">
    <source>
        <dbReference type="EMBL" id="UTJ05764.1"/>
    </source>
</evidence>
<reference evidence="1" key="1">
    <citation type="submission" date="2022-07" db="EMBL/GenBank/DDBJ databases">
        <title>Arcobacter roscoffensis sp. nov., a marine bacterium isolated from coastal seawater collected from Roscoff, France.</title>
        <authorList>
            <person name="Pascual J."/>
            <person name="Lepeaux C."/>
            <person name="Methner A."/>
            <person name="Overmann J."/>
        </authorList>
    </citation>
    <scope>NUCLEOTIDE SEQUENCE</scope>
    <source>
        <strain evidence="1">ARW1-2F2</strain>
    </source>
</reference>
<protein>
    <submittedName>
        <fullName evidence="1">Uncharacterized protein</fullName>
    </submittedName>
</protein>
<dbReference type="RefSeq" id="WP_254575945.1">
    <property type="nucleotide sequence ID" value="NZ_CP100595.1"/>
</dbReference>
<gene>
    <name evidence="1" type="ORF">NJU99_10930</name>
</gene>
<evidence type="ECO:0000313" key="2">
    <source>
        <dbReference type="Proteomes" id="UP001060012"/>
    </source>
</evidence>
<sequence>MNKINPLYILALMLTLVLLSFQQLNEQKNSFYEKAKEFESLKAKAKEYRNLSNSWANKQNSINTINQIVNSSKFRKHKILKVETQKNLKVKIESKDSKVLNDFLNRVLNKQLIIEKMELQKDYIALEIGYK</sequence>
<dbReference type="EMBL" id="CP100595">
    <property type="protein sequence ID" value="UTJ05764.1"/>
    <property type="molecule type" value="Genomic_DNA"/>
</dbReference>
<dbReference type="Proteomes" id="UP001060012">
    <property type="component" value="Chromosome"/>
</dbReference>
<proteinExistence type="predicted"/>
<organism evidence="1 2">
    <name type="scientific">Arcobacter roscoffensis</name>
    <dbReference type="NCBI Taxonomy" id="2961520"/>
    <lineage>
        <taxon>Bacteria</taxon>
        <taxon>Pseudomonadati</taxon>
        <taxon>Campylobacterota</taxon>
        <taxon>Epsilonproteobacteria</taxon>
        <taxon>Campylobacterales</taxon>
        <taxon>Arcobacteraceae</taxon>
        <taxon>Arcobacter</taxon>
    </lineage>
</organism>
<keyword evidence="2" id="KW-1185">Reference proteome</keyword>